<proteinExistence type="predicted"/>
<reference evidence="3" key="1">
    <citation type="submission" date="2020-04" db="EMBL/GenBank/DDBJ databases">
        <authorList>
            <person name="Zhang T."/>
        </authorList>
    </citation>
    <scope>NUCLEOTIDE SEQUENCE</scope>
    <source>
        <strain evidence="3">HKST-UBA01</strain>
    </source>
</reference>
<dbReference type="GO" id="GO:0005737">
    <property type="term" value="C:cytoplasm"/>
    <property type="evidence" value="ECO:0007669"/>
    <property type="project" value="TreeGrafter"/>
</dbReference>
<evidence type="ECO:0000256" key="1">
    <source>
        <dbReference type="ARBA" id="ARBA00023002"/>
    </source>
</evidence>
<accession>A0A956RPD8</accession>
<dbReference type="PANTHER" id="PTHR13847:SF289">
    <property type="entry name" value="GLYCINE OXIDASE"/>
    <property type="match status" value="1"/>
</dbReference>
<protein>
    <submittedName>
        <fullName evidence="3">FAD-dependent oxidoreductase</fullName>
    </submittedName>
</protein>
<reference evidence="3" key="2">
    <citation type="journal article" date="2021" name="Microbiome">
        <title>Successional dynamics and alternative stable states in a saline activated sludge microbial community over 9 years.</title>
        <authorList>
            <person name="Wang Y."/>
            <person name="Ye J."/>
            <person name="Ju F."/>
            <person name="Liu L."/>
            <person name="Boyd J.A."/>
            <person name="Deng Y."/>
            <person name="Parks D.H."/>
            <person name="Jiang X."/>
            <person name="Yin X."/>
            <person name="Woodcroft B.J."/>
            <person name="Tyson G.W."/>
            <person name="Hugenholtz P."/>
            <person name="Polz M.F."/>
            <person name="Zhang T."/>
        </authorList>
    </citation>
    <scope>NUCLEOTIDE SEQUENCE</scope>
    <source>
        <strain evidence="3">HKST-UBA01</strain>
    </source>
</reference>
<dbReference type="AlphaFoldDB" id="A0A956RPD8"/>
<dbReference type="InterPro" id="IPR036188">
    <property type="entry name" value="FAD/NAD-bd_sf"/>
</dbReference>
<feature type="domain" description="FAD dependent oxidoreductase" evidence="2">
    <location>
        <begin position="10"/>
        <end position="348"/>
    </location>
</feature>
<evidence type="ECO:0000313" key="4">
    <source>
        <dbReference type="Proteomes" id="UP000697710"/>
    </source>
</evidence>
<dbReference type="PANTHER" id="PTHR13847">
    <property type="entry name" value="SARCOSINE DEHYDROGENASE-RELATED"/>
    <property type="match status" value="1"/>
</dbReference>
<dbReference type="GO" id="GO:0016491">
    <property type="term" value="F:oxidoreductase activity"/>
    <property type="evidence" value="ECO:0007669"/>
    <property type="project" value="UniProtKB-KW"/>
</dbReference>
<evidence type="ECO:0000313" key="3">
    <source>
        <dbReference type="EMBL" id="MCA9726584.1"/>
    </source>
</evidence>
<sequence length="379" mass="39852">MSLRSSHPPVVVVGGGILGLATAWRLLRAGVRVTLVDPGPQTSATRAAAGMLSPFAELPADPAMASAMATALGGYAHFVEKLAADAGVAVAIDFPGTVLLVPETERVAIGDRLRAAGARVEMLDAGALRSAEPMLSLDGGAILLPDEGHVDPRQLHDALQAAFARLGGRWMHTEAESIVIRERGGVGRPVVETGLGPLEAEVVLDATGTGVARFLDEEQRQRLQPRPVRGEILRLLPPARLSHLVHESGGIYLVPQTDGSILVGATAVEGEPRRVTVGGVQWLLEHATRLAPGLAQAEILEIWSGARPLAGNGAPELVEDASGFVFHALGLYRNGILLAPAWSETLANRITRALDRSGIERPGGLDGSSARSEIEWSER</sequence>
<dbReference type="Gene3D" id="3.30.9.10">
    <property type="entry name" value="D-Amino Acid Oxidase, subunit A, domain 2"/>
    <property type="match status" value="1"/>
</dbReference>
<dbReference type="Gene3D" id="3.50.50.60">
    <property type="entry name" value="FAD/NAD(P)-binding domain"/>
    <property type="match status" value="1"/>
</dbReference>
<organism evidence="3 4">
    <name type="scientific">Eiseniibacteriota bacterium</name>
    <dbReference type="NCBI Taxonomy" id="2212470"/>
    <lineage>
        <taxon>Bacteria</taxon>
        <taxon>Candidatus Eiseniibacteriota</taxon>
    </lineage>
</organism>
<dbReference type="PRINTS" id="PR00420">
    <property type="entry name" value="RNGMNOXGNASE"/>
</dbReference>
<evidence type="ECO:0000259" key="2">
    <source>
        <dbReference type="Pfam" id="PF01266"/>
    </source>
</evidence>
<name>A0A956RPD8_UNCEI</name>
<dbReference type="SUPFAM" id="SSF51971">
    <property type="entry name" value="Nucleotide-binding domain"/>
    <property type="match status" value="1"/>
</dbReference>
<dbReference type="Proteomes" id="UP000697710">
    <property type="component" value="Unassembled WGS sequence"/>
</dbReference>
<dbReference type="Pfam" id="PF01266">
    <property type="entry name" value="DAO"/>
    <property type="match status" value="1"/>
</dbReference>
<comment type="caution">
    <text evidence="3">The sequence shown here is derived from an EMBL/GenBank/DDBJ whole genome shotgun (WGS) entry which is preliminary data.</text>
</comment>
<dbReference type="EMBL" id="JAGQHR010000045">
    <property type="protein sequence ID" value="MCA9726584.1"/>
    <property type="molecule type" value="Genomic_DNA"/>
</dbReference>
<dbReference type="InterPro" id="IPR006076">
    <property type="entry name" value="FAD-dep_OxRdtase"/>
</dbReference>
<gene>
    <name evidence="3" type="ORF">KC729_02810</name>
</gene>
<dbReference type="SUPFAM" id="SSF54373">
    <property type="entry name" value="FAD-linked reductases, C-terminal domain"/>
    <property type="match status" value="1"/>
</dbReference>
<keyword evidence="1" id="KW-0560">Oxidoreductase</keyword>